<evidence type="ECO:0000313" key="6">
    <source>
        <dbReference type="Proteomes" id="UP000076722"/>
    </source>
</evidence>
<keyword evidence="4" id="KW-0677">Repeat</keyword>
<sequence>SLDLLPGSGSDWSSPATNPHHPILFESGNLGIPEKELRKAYLVAVKDFARILSEGKTDDEVFDLTSVILLANPAHNTAFNVRKKLLSRDPVESPTVELALTRLLFHTRDGAKSSLLWHHRRHFLRMQHYAAEGHSGSPIMADEVPPLTVTQFEEEFALATRACEVYPRSYFAWLHRTKCLQSVHAIITTTSETSHYMDLMLDERIRTRSWIESHIGDHSAVDYLCEIEKVLIDLVAARSSLLDQNAKLAVHATLSTSLTHAEELLSSYPDHETTWAYYRGIV</sequence>
<organism evidence="5 6">
    <name type="scientific">Sistotremastrum niveocremeum HHB9708</name>
    <dbReference type="NCBI Taxonomy" id="1314777"/>
    <lineage>
        <taxon>Eukaryota</taxon>
        <taxon>Fungi</taxon>
        <taxon>Dikarya</taxon>
        <taxon>Basidiomycota</taxon>
        <taxon>Agaricomycotina</taxon>
        <taxon>Agaricomycetes</taxon>
        <taxon>Sistotremastrales</taxon>
        <taxon>Sistotremastraceae</taxon>
        <taxon>Sertulicium</taxon>
        <taxon>Sertulicium niveocremeum</taxon>
    </lineage>
</organism>
<evidence type="ECO:0008006" key="7">
    <source>
        <dbReference type="Google" id="ProtNLM"/>
    </source>
</evidence>
<dbReference type="Gene3D" id="1.25.40.120">
    <property type="entry name" value="Protein prenylyltransferase"/>
    <property type="match status" value="1"/>
</dbReference>
<dbReference type="PANTHER" id="PTHR11129">
    <property type="entry name" value="PROTEIN FARNESYLTRANSFERASE ALPHA SUBUNIT/RAB GERANYLGERANYL TRANSFERASE ALPHA SUBUNIT"/>
    <property type="match status" value="1"/>
</dbReference>
<proteinExistence type="inferred from homology"/>
<keyword evidence="2" id="KW-0637">Prenyltransferase</keyword>
<evidence type="ECO:0000256" key="2">
    <source>
        <dbReference type="ARBA" id="ARBA00022602"/>
    </source>
</evidence>
<gene>
    <name evidence="5" type="ORF">SISNIDRAFT_399071</name>
</gene>
<keyword evidence="6" id="KW-1185">Reference proteome</keyword>
<keyword evidence="3" id="KW-0808">Transferase</keyword>
<comment type="similarity">
    <text evidence="1">Belongs to the protein prenyltransferase subunit alpha family.</text>
</comment>
<dbReference type="PROSITE" id="PS51147">
    <property type="entry name" value="PFTA"/>
    <property type="match status" value="1"/>
</dbReference>
<reference evidence="5 6" key="1">
    <citation type="journal article" date="2016" name="Mol. Biol. Evol.">
        <title>Comparative Genomics of Early-Diverging Mushroom-Forming Fungi Provides Insights into the Origins of Lignocellulose Decay Capabilities.</title>
        <authorList>
            <person name="Nagy L.G."/>
            <person name="Riley R."/>
            <person name="Tritt A."/>
            <person name="Adam C."/>
            <person name="Daum C."/>
            <person name="Floudas D."/>
            <person name="Sun H."/>
            <person name="Yadav J.S."/>
            <person name="Pangilinan J."/>
            <person name="Larsson K.H."/>
            <person name="Matsuura K."/>
            <person name="Barry K."/>
            <person name="Labutti K."/>
            <person name="Kuo R."/>
            <person name="Ohm R.A."/>
            <person name="Bhattacharya S.S."/>
            <person name="Shirouzu T."/>
            <person name="Yoshinaga Y."/>
            <person name="Martin F.M."/>
            <person name="Grigoriev I.V."/>
            <person name="Hibbett D.S."/>
        </authorList>
    </citation>
    <scope>NUCLEOTIDE SEQUENCE [LARGE SCALE GENOMIC DNA]</scope>
    <source>
        <strain evidence="5 6">HHB9708</strain>
    </source>
</reference>
<dbReference type="Proteomes" id="UP000076722">
    <property type="component" value="Unassembled WGS sequence"/>
</dbReference>
<dbReference type="OrthoDB" id="1924260at2759"/>
<dbReference type="Pfam" id="PF01239">
    <property type="entry name" value="PPTA"/>
    <property type="match status" value="1"/>
</dbReference>
<evidence type="ECO:0000256" key="1">
    <source>
        <dbReference type="ARBA" id="ARBA00006734"/>
    </source>
</evidence>
<accession>A0A164P2N8</accession>
<dbReference type="InterPro" id="IPR002088">
    <property type="entry name" value="Prenyl_trans_a"/>
</dbReference>
<feature type="non-terminal residue" evidence="5">
    <location>
        <position position="282"/>
    </location>
</feature>
<dbReference type="AlphaFoldDB" id="A0A164P2N8"/>
<feature type="non-terminal residue" evidence="5">
    <location>
        <position position="1"/>
    </location>
</feature>
<dbReference type="EMBL" id="KV419438">
    <property type="protein sequence ID" value="KZS88296.1"/>
    <property type="molecule type" value="Genomic_DNA"/>
</dbReference>
<evidence type="ECO:0000313" key="5">
    <source>
        <dbReference type="EMBL" id="KZS88296.1"/>
    </source>
</evidence>
<dbReference type="GO" id="GO:0008318">
    <property type="term" value="F:protein prenyltransferase activity"/>
    <property type="evidence" value="ECO:0007669"/>
    <property type="project" value="InterPro"/>
</dbReference>
<evidence type="ECO:0000256" key="4">
    <source>
        <dbReference type="ARBA" id="ARBA00022737"/>
    </source>
</evidence>
<name>A0A164P2N8_9AGAM</name>
<evidence type="ECO:0000256" key="3">
    <source>
        <dbReference type="ARBA" id="ARBA00022679"/>
    </source>
</evidence>
<dbReference type="SUPFAM" id="SSF48439">
    <property type="entry name" value="Protein prenylyltransferase"/>
    <property type="match status" value="1"/>
</dbReference>
<protein>
    <recommendedName>
        <fullName evidence="7">Protein prenylyltransferase</fullName>
    </recommendedName>
</protein>
<dbReference type="GO" id="GO:0005737">
    <property type="term" value="C:cytoplasm"/>
    <property type="evidence" value="ECO:0007669"/>
    <property type="project" value="TreeGrafter"/>
</dbReference>